<feature type="chain" id="PRO_5018273025" evidence="1">
    <location>
        <begin position="26"/>
        <end position="276"/>
    </location>
</feature>
<feature type="domain" description="Ice-binding protein C-terminal" evidence="2">
    <location>
        <begin position="245"/>
        <end position="266"/>
    </location>
</feature>
<comment type="caution">
    <text evidence="3">The sequence shown here is derived from an EMBL/GenBank/DDBJ whole genome shotgun (WGS) entry which is preliminary data.</text>
</comment>
<keyword evidence="1" id="KW-0732">Signal</keyword>
<gene>
    <name evidence="3" type="ORF">EDC27_2409</name>
</gene>
<proteinExistence type="predicted"/>
<evidence type="ECO:0000313" key="3">
    <source>
        <dbReference type="EMBL" id="ROQ91132.1"/>
    </source>
</evidence>
<dbReference type="Pfam" id="PF07589">
    <property type="entry name" value="PEP-CTERM"/>
    <property type="match status" value="1"/>
</dbReference>
<dbReference type="Proteomes" id="UP000276223">
    <property type="component" value="Unassembled WGS sequence"/>
</dbReference>
<feature type="signal peptide" evidence="1">
    <location>
        <begin position="1"/>
        <end position="25"/>
    </location>
</feature>
<dbReference type="RefSeq" id="WP_123290848.1">
    <property type="nucleotide sequence ID" value="NZ_RJVA01000013.1"/>
</dbReference>
<dbReference type="EMBL" id="RJVA01000013">
    <property type="protein sequence ID" value="ROQ91132.1"/>
    <property type="molecule type" value="Genomic_DNA"/>
</dbReference>
<dbReference type="InterPro" id="IPR013424">
    <property type="entry name" value="Ice-binding_C"/>
</dbReference>
<sequence>MKRSLFLWLLAMACALAVGPFCALATPLTLPFGDSQIYWPGYDNTDKDYWPGWDNDLDTIGIPDFTGGTVELNDDYELETIVLNLLSWETEPAWSILAPGDLFLDVDQDELWDYVVYNPNSKLPMNGNTRGTPEISNSWDVYALPQTLSYSYEMSGTDNSGYWSGYLIRDDHPIGVIWESSIPEPVGTVNFDGWGTTTLTFNFTSPLALPLVNNQYALTLGFTVNCANDVLYETVSWDAPPHHITPEPASMLLMGSGLVSLAGFMRLRSRRKGQKT</sequence>
<accession>A0A3N1UIQ4</accession>
<dbReference type="OrthoDB" id="5465043at2"/>
<name>A0A3N1UIQ4_9BACT</name>
<evidence type="ECO:0000259" key="2">
    <source>
        <dbReference type="Pfam" id="PF07589"/>
    </source>
</evidence>
<keyword evidence="4" id="KW-1185">Reference proteome</keyword>
<evidence type="ECO:0000313" key="4">
    <source>
        <dbReference type="Proteomes" id="UP000276223"/>
    </source>
</evidence>
<dbReference type="NCBIfam" id="TIGR02595">
    <property type="entry name" value="PEP_CTERM"/>
    <property type="match status" value="1"/>
</dbReference>
<protein>
    <submittedName>
        <fullName evidence="3">Putative secreted protein with PEP-CTERM sorting signal</fullName>
    </submittedName>
</protein>
<organism evidence="3 4">
    <name type="scientific">Desulfosoma caldarium</name>
    <dbReference type="NCBI Taxonomy" id="610254"/>
    <lineage>
        <taxon>Bacteria</taxon>
        <taxon>Pseudomonadati</taxon>
        <taxon>Thermodesulfobacteriota</taxon>
        <taxon>Syntrophobacteria</taxon>
        <taxon>Syntrophobacterales</taxon>
        <taxon>Syntrophobacteraceae</taxon>
        <taxon>Desulfosoma</taxon>
    </lineage>
</organism>
<evidence type="ECO:0000256" key="1">
    <source>
        <dbReference type="SAM" id="SignalP"/>
    </source>
</evidence>
<reference evidence="3 4" key="1">
    <citation type="submission" date="2018-11" db="EMBL/GenBank/DDBJ databases">
        <title>Genomic Encyclopedia of Type Strains, Phase IV (KMG-IV): sequencing the most valuable type-strain genomes for metagenomic binning, comparative biology and taxonomic classification.</title>
        <authorList>
            <person name="Goeker M."/>
        </authorList>
    </citation>
    <scope>NUCLEOTIDE SEQUENCE [LARGE SCALE GENOMIC DNA]</scope>
    <source>
        <strain evidence="3 4">DSM 22027</strain>
    </source>
</reference>
<dbReference type="AlphaFoldDB" id="A0A3N1UIQ4"/>